<evidence type="ECO:0000256" key="1">
    <source>
        <dbReference type="SAM" id="Phobius"/>
    </source>
</evidence>
<keyword evidence="3" id="KW-1185">Reference proteome</keyword>
<evidence type="ECO:0000313" key="2">
    <source>
        <dbReference type="EMBL" id="MFC7057243.1"/>
    </source>
</evidence>
<keyword evidence="1" id="KW-0812">Transmembrane</keyword>
<gene>
    <name evidence="2" type="ORF">ACFQQG_02420</name>
</gene>
<reference evidence="2 3" key="1">
    <citation type="journal article" date="2019" name="Int. J. Syst. Evol. Microbiol.">
        <title>The Global Catalogue of Microorganisms (GCM) 10K type strain sequencing project: providing services to taxonomists for standard genome sequencing and annotation.</title>
        <authorList>
            <consortium name="The Broad Institute Genomics Platform"/>
            <consortium name="The Broad Institute Genome Sequencing Center for Infectious Disease"/>
            <person name="Wu L."/>
            <person name="Ma J."/>
        </authorList>
    </citation>
    <scope>NUCLEOTIDE SEQUENCE [LARGE SCALE GENOMIC DNA]</scope>
    <source>
        <strain evidence="2 3">JCM 30072</strain>
    </source>
</reference>
<organism evidence="2 3">
    <name type="scientific">Halovenus salina</name>
    <dbReference type="NCBI Taxonomy" id="1510225"/>
    <lineage>
        <taxon>Archaea</taxon>
        <taxon>Methanobacteriati</taxon>
        <taxon>Methanobacteriota</taxon>
        <taxon>Stenosarchaea group</taxon>
        <taxon>Halobacteria</taxon>
        <taxon>Halobacteriales</taxon>
        <taxon>Haloarculaceae</taxon>
        <taxon>Halovenus</taxon>
    </lineage>
</organism>
<feature type="transmembrane region" description="Helical" evidence="1">
    <location>
        <begin position="48"/>
        <end position="66"/>
    </location>
</feature>
<dbReference type="InterPro" id="IPR058336">
    <property type="entry name" value="VP3-like_halobact-type"/>
</dbReference>
<dbReference type="GeneID" id="76629067"/>
<dbReference type="Proteomes" id="UP001596445">
    <property type="component" value="Unassembled WGS sequence"/>
</dbReference>
<keyword evidence="1" id="KW-1133">Transmembrane helix</keyword>
<evidence type="ECO:0000313" key="3">
    <source>
        <dbReference type="Proteomes" id="UP001596445"/>
    </source>
</evidence>
<feature type="transmembrane region" description="Helical" evidence="1">
    <location>
        <begin position="110"/>
        <end position="128"/>
    </location>
</feature>
<protein>
    <submittedName>
        <fullName evidence="2">Uncharacterized protein</fullName>
    </submittedName>
</protein>
<dbReference type="Pfam" id="PF26064">
    <property type="entry name" value="DUF8023"/>
    <property type="match status" value="1"/>
</dbReference>
<dbReference type="AlphaFoldDB" id="A0ABD5VZE0"/>
<keyword evidence="1" id="KW-0472">Membrane</keyword>
<dbReference type="EMBL" id="JBHSZI010000001">
    <property type="protein sequence ID" value="MFC7057243.1"/>
    <property type="molecule type" value="Genomic_DNA"/>
</dbReference>
<sequence length="129" mass="13724">MTEFELDLETFLLFPLFALGTTVSLGLIEASAIPILDLGETLFTTGNIDWTIGRGLSIAALAAVVINRDDPLDFDAWGIMEAWAVYVTVGLLVAPPFFPALESTLASTPAAVAAFIVQGIGFSLITYIN</sequence>
<feature type="transmembrane region" description="Helical" evidence="1">
    <location>
        <begin position="12"/>
        <end position="36"/>
    </location>
</feature>
<accession>A0ABD5VZE0</accession>
<proteinExistence type="predicted"/>
<dbReference type="RefSeq" id="WP_267162968.1">
    <property type="nucleotide sequence ID" value="NZ_CP112972.1"/>
</dbReference>
<comment type="caution">
    <text evidence="2">The sequence shown here is derived from an EMBL/GenBank/DDBJ whole genome shotgun (WGS) entry which is preliminary data.</text>
</comment>
<name>A0ABD5VZE0_9EURY</name>
<feature type="transmembrane region" description="Helical" evidence="1">
    <location>
        <begin position="78"/>
        <end position="98"/>
    </location>
</feature>